<sequence>MEFETALQPGRLIKRYKRFLADVTLPDGRLVTAHCANSGSMMGLKDEGSQVWLSPNSNPKAKLDWRWELASQGGVPVGINTSRPNAIVADAIEAGRIPELTGHDSLRREVKYGQNSRIDILLEKDGRKTYVEVKNVTLRRPDGPHPERAEFPDAVTARGAKHLNELADMVAEGHRAVMFYLVQRPDCLDFGLAEDIDPAYISAFRAARNAGVEALCYDCDVSADGIHIRKPLPIRISD</sequence>
<evidence type="ECO:0000256" key="1">
    <source>
        <dbReference type="HAMAP-Rule" id="MF_00095"/>
    </source>
</evidence>
<evidence type="ECO:0000313" key="5">
    <source>
        <dbReference type="Proteomes" id="UP000256845"/>
    </source>
</evidence>
<dbReference type="CDD" id="cd22359">
    <property type="entry name" value="SfsA-like_bacterial"/>
    <property type="match status" value="1"/>
</dbReference>
<dbReference type="InterPro" id="IPR040452">
    <property type="entry name" value="SfsA_C"/>
</dbReference>
<proteinExistence type="inferred from homology"/>
<evidence type="ECO:0000259" key="2">
    <source>
        <dbReference type="Pfam" id="PF03749"/>
    </source>
</evidence>
<dbReference type="AlphaFoldDB" id="A0A3D9HR76"/>
<reference evidence="4 5" key="1">
    <citation type="submission" date="2018-07" db="EMBL/GenBank/DDBJ databases">
        <title>Genomic Encyclopedia of Type Strains, Phase III (KMG-III): the genomes of soil and plant-associated and newly described type strains.</title>
        <authorList>
            <person name="Whitman W."/>
        </authorList>
    </citation>
    <scope>NUCLEOTIDE SEQUENCE [LARGE SCALE GENOMIC DNA]</scope>
    <source>
        <strain evidence="4 5">CECT 8488</strain>
    </source>
</reference>
<dbReference type="Pfam" id="PF03749">
    <property type="entry name" value="SfsA"/>
    <property type="match status" value="1"/>
</dbReference>
<dbReference type="OrthoDB" id="9802365at2"/>
<dbReference type="HAMAP" id="MF_00095">
    <property type="entry name" value="SfsA"/>
    <property type="match status" value="1"/>
</dbReference>
<dbReference type="InterPro" id="IPR005224">
    <property type="entry name" value="SfsA"/>
</dbReference>
<evidence type="ECO:0000313" key="4">
    <source>
        <dbReference type="EMBL" id="RED51992.1"/>
    </source>
</evidence>
<dbReference type="RefSeq" id="WP_115935557.1">
    <property type="nucleotide sequence ID" value="NZ_QRDW01000002.1"/>
</dbReference>
<feature type="domain" description="Sugar fermentation stimulation protein C-terminal" evidence="2">
    <location>
        <begin position="83"/>
        <end position="224"/>
    </location>
</feature>
<feature type="domain" description="SfsA N-terminal OB" evidence="3">
    <location>
        <begin position="13"/>
        <end position="79"/>
    </location>
</feature>
<dbReference type="InterPro" id="IPR041465">
    <property type="entry name" value="SfsA_N"/>
</dbReference>
<dbReference type="GO" id="GO:0003677">
    <property type="term" value="F:DNA binding"/>
    <property type="evidence" value="ECO:0007669"/>
    <property type="project" value="InterPro"/>
</dbReference>
<dbReference type="Gene3D" id="3.40.1350.60">
    <property type="match status" value="1"/>
</dbReference>
<evidence type="ECO:0000259" key="3">
    <source>
        <dbReference type="Pfam" id="PF17746"/>
    </source>
</evidence>
<name>A0A3D9HR76_9PROT</name>
<protein>
    <recommendedName>
        <fullName evidence="1">Sugar fermentation stimulation protein homolog</fullName>
    </recommendedName>
</protein>
<dbReference type="PANTHER" id="PTHR30545:SF2">
    <property type="entry name" value="SUGAR FERMENTATION STIMULATION PROTEIN A"/>
    <property type="match status" value="1"/>
</dbReference>
<accession>A0A3D9HR76</accession>
<comment type="caution">
    <text evidence="4">The sequence shown here is derived from an EMBL/GenBank/DDBJ whole genome shotgun (WGS) entry which is preliminary data.</text>
</comment>
<dbReference type="PANTHER" id="PTHR30545">
    <property type="entry name" value="SUGAR FERMENTATION STIMULATION PROTEIN A"/>
    <property type="match status" value="1"/>
</dbReference>
<dbReference type="EMBL" id="QRDW01000002">
    <property type="protein sequence ID" value="RED51992.1"/>
    <property type="molecule type" value="Genomic_DNA"/>
</dbReference>
<dbReference type="NCBIfam" id="TIGR00230">
    <property type="entry name" value="sfsA"/>
    <property type="match status" value="1"/>
</dbReference>
<comment type="similarity">
    <text evidence="1">Belongs to the SfsA family.</text>
</comment>
<dbReference type="Proteomes" id="UP000256845">
    <property type="component" value="Unassembled WGS sequence"/>
</dbReference>
<dbReference type="Pfam" id="PF17746">
    <property type="entry name" value="SfsA_N"/>
    <property type="match status" value="1"/>
</dbReference>
<gene>
    <name evidence="1" type="primary">sfsA</name>
    <name evidence="4" type="ORF">DFP90_1028</name>
</gene>
<dbReference type="Gene3D" id="2.40.50.580">
    <property type="match status" value="1"/>
</dbReference>
<keyword evidence="5" id="KW-1185">Reference proteome</keyword>
<organism evidence="4 5">
    <name type="scientific">Aestuariispira insulae</name>
    <dbReference type="NCBI Taxonomy" id="1461337"/>
    <lineage>
        <taxon>Bacteria</taxon>
        <taxon>Pseudomonadati</taxon>
        <taxon>Pseudomonadota</taxon>
        <taxon>Alphaproteobacteria</taxon>
        <taxon>Rhodospirillales</taxon>
        <taxon>Kiloniellaceae</taxon>
        <taxon>Aestuariispira</taxon>
    </lineage>
</organism>